<reference evidence="3" key="1">
    <citation type="journal article" date="2019" name="Int. J. Syst. Evol. Microbiol.">
        <title>The Global Catalogue of Microorganisms (GCM) 10K type strain sequencing project: providing services to taxonomists for standard genome sequencing and annotation.</title>
        <authorList>
            <consortium name="The Broad Institute Genomics Platform"/>
            <consortium name="The Broad Institute Genome Sequencing Center for Infectious Disease"/>
            <person name="Wu L."/>
            <person name="Ma J."/>
        </authorList>
    </citation>
    <scope>NUCLEOTIDE SEQUENCE [LARGE SCALE GENOMIC DNA]</scope>
    <source>
        <strain evidence="3">JCM 31921</strain>
    </source>
</reference>
<evidence type="ECO:0000256" key="1">
    <source>
        <dbReference type="SAM" id="MobiDB-lite"/>
    </source>
</evidence>
<protein>
    <submittedName>
        <fullName evidence="2">Uncharacterized protein</fullName>
    </submittedName>
</protein>
<dbReference type="Proteomes" id="UP001501410">
    <property type="component" value="Unassembled WGS sequence"/>
</dbReference>
<feature type="region of interest" description="Disordered" evidence="1">
    <location>
        <begin position="184"/>
        <end position="223"/>
    </location>
</feature>
<organism evidence="2 3">
    <name type="scientific">Rurimicrobium arvi</name>
    <dbReference type="NCBI Taxonomy" id="2049916"/>
    <lineage>
        <taxon>Bacteria</taxon>
        <taxon>Pseudomonadati</taxon>
        <taxon>Bacteroidota</taxon>
        <taxon>Chitinophagia</taxon>
        <taxon>Chitinophagales</taxon>
        <taxon>Chitinophagaceae</taxon>
        <taxon>Rurimicrobium</taxon>
    </lineage>
</organism>
<evidence type="ECO:0000313" key="3">
    <source>
        <dbReference type="Proteomes" id="UP001501410"/>
    </source>
</evidence>
<proteinExistence type="predicted"/>
<accession>A0ABP8MW12</accession>
<feature type="compositionally biased region" description="Acidic residues" evidence="1">
    <location>
        <begin position="199"/>
        <end position="210"/>
    </location>
</feature>
<name>A0ABP8MW12_9BACT</name>
<gene>
    <name evidence="2" type="ORF">GCM10023092_23320</name>
</gene>
<dbReference type="EMBL" id="BAABEZ010000022">
    <property type="protein sequence ID" value="GAA4457065.1"/>
    <property type="molecule type" value="Genomic_DNA"/>
</dbReference>
<evidence type="ECO:0000313" key="2">
    <source>
        <dbReference type="EMBL" id="GAA4457065.1"/>
    </source>
</evidence>
<sequence length="223" mass="22818">MATTTALGIPGRSAGLKDVLKQLAPMMQHVGGFVLGNVAINGINLAAKKFANVDLTDTTQKGMKRLLPVLPPVAVAAGSAIGSLKVDNPVIKNILQGAAIAGAYKTVKAALPGVSILAGDGGLGLTPVSAVSNTDRWLYHERTPVSGMGFPDLGAVQPPNGSSGYYIDAPAYMGAADIDPNQGGGYFNGGGADDQFYGQDDDLSGQDDEMSGQFSGSDDFEML</sequence>
<dbReference type="RefSeq" id="WP_344827223.1">
    <property type="nucleotide sequence ID" value="NZ_BAABEZ010000022.1"/>
</dbReference>
<comment type="caution">
    <text evidence="2">The sequence shown here is derived from an EMBL/GenBank/DDBJ whole genome shotgun (WGS) entry which is preliminary data.</text>
</comment>
<keyword evidence="3" id="KW-1185">Reference proteome</keyword>